<comment type="subcellular location">
    <subcellularLocation>
        <location evidence="1">Cell membrane</location>
        <topology evidence="1">Multi-pass membrane protein</topology>
    </subcellularLocation>
</comment>
<evidence type="ECO:0000256" key="4">
    <source>
        <dbReference type="ARBA" id="ARBA00022989"/>
    </source>
</evidence>
<feature type="transmembrane region" description="Helical" evidence="6">
    <location>
        <begin position="54"/>
        <end position="87"/>
    </location>
</feature>
<dbReference type="Pfam" id="PF02653">
    <property type="entry name" value="BPD_transp_2"/>
    <property type="match status" value="1"/>
</dbReference>
<keyword evidence="5 6" id="KW-0472">Membrane</keyword>
<accession>A0AB94IX67</accession>
<dbReference type="EMBL" id="FP929056">
    <property type="protein sequence ID" value="CBL28298.1"/>
    <property type="molecule type" value="Genomic_DNA"/>
</dbReference>
<reference evidence="7 8" key="2">
    <citation type="submission" date="2010-03" db="EMBL/GenBank/DDBJ databases">
        <authorList>
            <person name="Pajon A."/>
        </authorList>
    </citation>
    <scope>NUCLEOTIDE SEQUENCE [LARGE SCALE GENOMIC DNA]</scope>
    <source>
        <strain evidence="7 8">SGP1</strain>
    </source>
</reference>
<organism evidence="7 8">
    <name type="scientific">Fretibacterium fastidiosum</name>
    <dbReference type="NCBI Taxonomy" id="651822"/>
    <lineage>
        <taxon>Bacteria</taxon>
        <taxon>Thermotogati</taxon>
        <taxon>Synergistota</taxon>
        <taxon>Synergistia</taxon>
        <taxon>Synergistales</taxon>
        <taxon>Aminobacteriaceae</taxon>
        <taxon>Fretibacterium</taxon>
    </lineage>
</organism>
<dbReference type="RefSeq" id="WP_015556445.1">
    <property type="nucleotide sequence ID" value="NC_021038.1"/>
</dbReference>
<gene>
    <name evidence="7" type="ORF">SY1_11100</name>
</gene>
<keyword evidence="2" id="KW-1003">Cell membrane</keyword>
<evidence type="ECO:0000256" key="1">
    <source>
        <dbReference type="ARBA" id="ARBA00004651"/>
    </source>
</evidence>
<evidence type="ECO:0000256" key="5">
    <source>
        <dbReference type="ARBA" id="ARBA00023136"/>
    </source>
</evidence>
<evidence type="ECO:0000256" key="3">
    <source>
        <dbReference type="ARBA" id="ARBA00022692"/>
    </source>
</evidence>
<dbReference type="GO" id="GO:0005886">
    <property type="term" value="C:plasma membrane"/>
    <property type="evidence" value="ECO:0007669"/>
    <property type="project" value="UniProtKB-SubCell"/>
</dbReference>
<feature type="transmembrane region" description="Helical" evidence="6">
    <location>
        <begin position="132"/>
        <end position="154"/>
    </location>
</feature>
<dbReference type="CDD" id="cd06574">
    <property type="entry name" value="TM_PBP1_branched-chain-AA_like"/>
    <property type="match status" value="1"/>
</dbReference>
<evidence type="ECO:0000256" key="6">
    <source>
        <dbReference type="SAM" id="Phobius"/>
    </source>
</evidence>
<proteinExistence type="predicted"/>
<feature type="transmembrane region" description="Helical" evidence="6">
    <location>
        <begin position="20"/>
        <end position="42"/>
    </location>
</feature>
<feature type="transmembrane region" description="Helical" evidence="6">
    <location>
        <begin position="197"/>
        <end position="217"/>
    </location>
</feature>
<protein>
    <submittedName>
        <fullName evidence="7">Monosaccharide ABC transporter membrane protein, CUT2 family (TC 3.A.1.2.-)</fullName>
    </submittedName>
</protein>
<keyword evidence="4 6" id="KW-1133">Transmembrane helix</keyword>
<keyword evidence="3 6" id="KW-0812">Transmembrane</keyword>
<dbReference type="KEGG" id="sbr:SY1_11100"/>
<evidence type="ECO:0000313" key="8">
    <source>
        <dbReference type="Proteomes" id="UP000008957"/>
    </source>
</evidence>
<evidence type="ECO:0000256" key="2">
    <source>
        <dbReference type="ARBA" id="ARBA00022475"/>
    </source>
</evidence>
<feature type="transmembrane region" description="Helical" evidence="6">
    <location>
        <begin position="334"/>
        <end position="353"/>
    </location>
</feature>
<feature type="transmembrane region" description="Helical" evidence="6">
    <location>
        <begin position="248"/>
        <end position="268"/>
    </location>
</feature>
<sequence length="376" mass="40659">MSKAGKNWNPLTFLADNAVPIVFIAISAVAIPLSGFSFSHLVQELLIRIGRNSFLILSLLIPIMAGMGLNFGMVLGAMAGQIGLILISDWAIVGIPGMALAMLVGTPIAILLGILCGNVLNRAKGQEMVTSYILGFFINGLYQLVVLYFMGWLIPISNPVILLSRRYGVRNTVNLQGIRGVLDNLVPVSFPFFGGTVRVPLATLLVIAVFCLFIVWFRRTKLGQDMRAIGQSQSVADSAGIAVNRTRIIAIVISTVLACYGQVIYLQNMGTLNTYNSHEQVGMFSIAALLIGGASVSRASIANVFAGVVLFHLMFIVAPMAGKNLMGQAQIGEYFRVFVSYGIIAIALVLHAWKRNRDREASRRSLRGPAEGREEA</sequence>
<evidence type="ECO:0000313" key="7">
    <source>
        <dbReference type="EMBL" id="CBL28298.1"/>
    </source>
</evidence>
<reference evidence="8" key="1">
    <citation type="submission" date="2010-03" db="EMBL/GenBank/DDBJ databases">
        <title>The genome sequence of Synergistetes sp. SGP1.</title>
        <authorList>
            <consortium name="metaHIT consortium -- http://www.metahit.eu/"/>
            <person name="Pajon A."/>
            <person name="Turner K."/>
            <person name="Parkhill J."/>
            <person name="Wade W."/>
            <person name="Vartoukian S."/>
        </authorList>
    </citation>
    <scope>NUCLEOTIDE SEQUENCE [LARGE SCALE GENOMIC DNA]</scope>
    <source>
        <strain evidence="8">SGP1</strain>
    </source>
</reference>
<keyword evidence="8" id="KW-1185">Reference proteome</keyword>
<feature type="transmembrane region" description="Helical" evidence="6">
    <location>
        <begin position="99"/>
        <end position="120"/>
    </location>
</feature>
<dbReference type="PANTHER" id="PTHR32196">
    <property type="entry name" value="ABC TRANSPORTER PERMEASE PROTEIN YPHD-RELATED-RELATED"/>
    <property type="match status" value="1"/>
</dbReference>
<feature type="transmembrane region" description="Helical" evidence="6">
    <location>
        <begin position="280"/>
        <end position="297"/>
    </location>
</feature>
<name>A0AB94IX67_9BACT</name>
<feature type="transmembrane region" description="Helical" evidence="6">
    <location>
        <begin position="304"/>
        <end position="322"/>
    </location>
</feature>
<dbReference type="InterPro" id="IPR001851">
    <property type="entry name" value="ABC_transp_permease"/>
</dbReference>
<dbReference type="AlphaFoldDB" id="A0AB94IX67"/>
<dbReference type="PANTHER" id="PTHR32196:SF15">
    <property type="entry name" value="SUGAR ABC TRANSPORTER PERMEASE PROTEIN"/>
    <property type="match status" value="1"/>
</dbReference>
<dbReference type="GO" id="GO:0022857">
    <property type="term" value="F:transmembrane transporter activity"/>
    <property type="evidence" value="ECO:0007669"/>
    <property type="project" value="InterPro"/>
</dbReference>
<dbReference type="Proteomes" id="UP000008957">
    <property type="component" value="Chromosome"/>
</dbReference>